<sequence length="337" mass="36425">MKNGSLQRDIPLIITIDTGTTNTRVALFDGKQRVDLVKANIGVRNTSIDGNNQQLISIIANAISQLKKTHSLQDSDIEAILAAGMITSNLGLYEVPHLVAPVSLESFANNIKSVVIPEVSALPIHFIPGVKNLDTENLQSVVGLDIMRGEEVEALAIVDLFNIEQDAIIALPGSHSKFVAVDSKQTIRGCCTTLAGELNAIVTHHTILTNSLEDRFSDTLCNDSLLEGYQSADRYGLGHALFMIRLQEQFGGKQHEQLASFLIGVILHSDIKALSSAPQLHFNSETPVYIGGSGLLCEATATLLNYQFPDNSVTRCEDVHDLSAIGSIYVAQKANLI</sequence>
<dbReference type="InterPro" id="IPR042258">
    <property type="entry name" value="DGOK_N"/>
</dbReference>
<dbReference type="InterPro" id="IPR007729">
    <property type="entry name" value="DGOK"/>
</dbReference>
<dbReference type="Proteomes" id="UP000238163">
    <property type="component" value="Unassembled WGS sequence"/>
</dbReference>
<dbReference type="EMBL" id="NWTN01000037">
    <property type="protein sequence ID" value="PRQ64730.1"/>
    <property type="molecule type" value="Genomic_DNA"/>
</dbReference>
<evidence type="ECO:0000313" key="1">
    <source>
        <dbReference type="EMBL" id="PRQ64730.1"/>
    </source>
</evidence>
<organism evidence="1 2">
    <name type="scientific">Vibrio mediterranei</name>
    <dbReference type="NCBI Taxonomy" id="689"/>
    <lineage>
        <taxon>Bacteria</taxon>
        <taxon>Pseudomonadati</taxon>
        <taxon>Pseudomonadota</taxon>
        <taxon>Gammaproteobacteria</taxon>
        <taxon>Vibrionales</taxon>
        <taxon>Vibrionaceae</taxon>
        <taxon>Vibrio</taxon>
    </lineage>
</organism>
<dbReference type="InterPro" id="IPR042257">
    <property type="entry name" value="DGOK_C"/>
</dbReference>
<dbReference type="Pfam" id="PF05035">
    <property type="entry name" value="DGOK"/>
    <property type="match status" value="1"/>
</dbReference>
<comment type="caution">
    <text evidence="1">The sequence shown here is derived from an EMBL/GenBank/DDBJ whole genome shotgun (WGS) entry which is preliminary data.</text>
</comment>
<proteinExistence type="predicted"/>
<reference evidence="1 2" key="1">
    <citation type="submission" date="2018-03" db="EMBL/GenBank/DDBJ databases">
        <title>Genetic Diversity and Phenotypic Plasticity of AHL Mediated Quorum Sensing in Environmental Strains of Vibrio mediterranei.</title>
        <authorList>
            <person name="Lantoine F."/>
            <person name="Vouve F."/>
        </authorList>
    </citation>
    <scope>NUCLEOTIDE SEQUENCE [LARGE SCALE GENOMIC DNA]</scope>
    <source>
        <strain evidence="1 2">17LN0615E</strain>
    </source>
</reference>
<gene>
    <name evidence="1" type="ORF">COR51_26035</name>
</gene>
<dbReference type="InterPro" id="IPR043129">
    <property type="entry name" value="ATPase_NBD"/>
</dbReference>
<protein>
    <submittedName>
        <fullName evidence="1">2-dehydro-3-deoxygalactonokinase</fullName>
    </submittedName>
</protein>
<dbReference type="Gene3D" id="3.30.420.300">
    <property type="entry name" value="2-keto-3-deoxy-galactonokinase, substrate binding domain"/>
    <property type="match status" value="1"/>
</dbReference>
<name>A0ABX5D8C3_9VIBR</name>
<accession>A0ABX5D8C3</accession>
<dbReference type="CDD" id="cd24012">
    <property type="entry name" value="ASKHA_NBD_KDGal-kinase"/>
    <property type="match status" value="1"/>
</dbReference>
<evidence type="ECO:0000313" key="2">
    <source>
        <dbReference type="Proteomes" id="UP000238163"/>
    </source>
</evidence>
<dbReference type="SUPFAM" id="SSF53067">
    <property type="entry name" value="Actin-like ATPase domain"/>
    <property type="match status" value="1"/>
</dbReference>
<dbReference type="Gene3D" id="3.30.420.310">
    <property type="entry name" value="2-keto-3-deoxy-galactonokinase, C-terminal domain"/>
    <property type="match status" value="1"/>
</dbReference>
<keyword evidence="2" id="KW-1185">Reference proteome</keyword>